<dbReference type="CDD" id="cd16381">
    <property type="entry name" value="YitT_C_like_1"/>
    <property type="match status" value="1"/>
</dbReference>
<dbReference type="KEGG" id="hsc:HVS_06080"/>
<dbReference type="AlphaFoldDB" id="A0A2K9EAJ6"/>
<feature type="transmembrane region" description="Helical" evidence="6">
    <location>
        <begin position="46"/>
        <end position="67"/>
    </location>
</feature>
<dbReference type="Proteomes" id="UP000233534">
    <property type="component" value="Chromosome"/>
</dbReference>
<keyword evidence="11" id="KW-1185">Reference proteome</keyword>
<dbReference type="PANTHER" id="PTHR40060">
    <property type="entry name" value="UPF0316 PROTEIN YEBE"/>
    <property type="match status" value="1"/>
</dbReference>
<evidence type="ECO:0000256" key="3">
    <source>
        <dbReference type="ARBA" id="ARBA00022692"/>
    </source>
</evidence>
<dbReference type="InterPro" id="IPR019264">
    <property type="entry name" value="DUF2179"/>
</dbReference>
<feature type="transmembrane region" description="Helical" evidence="6">
    <location>
        <begin position="73"/>
        <end position="93"/>
    </location>
</feature>
<evidence type="ECO:0000256" key="4">
    <source>
        <dbReference type="ARBA" id="ARBA00022989"/>
    </source>
</evidence>
<evidence type="ECO:0000313" key="9">
    <source>
        <dbReference type="EMBL" id="AUG57144.1"/>
    </source>
</evidence>
<evidence type="ECO:0000313" key="11">
    <source>
        <dbReference type="Proteomes" id="UP000233534"/>
    </source>
</evidence>
<evidence type="ECO:0000256" key="2">
    <source>
        <dbReference type="ARBA" id="ARBA00022475"/>
    </source>
</evidence>
<dbReference type="NCBIfam" id="NF003191">
    <property type="entry name" value="PRK04164.1-2"/>
    <property type="match status" value="1"/>
</dbReference>
<dbReference type="HAMAP" id="MF_01515">
    <property type="entry name" value="UPF0316"/>
    <property type="match status" value="1"/>
</dbReference>
<organism evidence="9 11">
    <name type="scientific">Acetivibrio saccincola</name>
    <dbReference type="NCBI Taxonomy" id="1677857"/>
    <lineage>
        <taxon>Bacteria</taxon>
        <taxon>Bacillati</taxon>
        <taxon>Bacillota</taxon>
        <taxon>Clostridia</taxon>
        <taxon>Eubacteriales</taxon>
        <taxon>Oscillospiraceae</taxon>
        <taxon>Acetivibrio</taxon>
    </lineage>
</organism>
<dbReference type="Pfam" id="PF10035">
    <property type="entry name" value="DUF2179"/>
    <property type="match status" value="1"/>
</dbReference>
<comment type="subcellular location">
    <subcellularLocation>
        <location evidence="1 6">Cell membrane</location>
        <topology evidence="1 6">Multi-pass membrane protein</topology>
    </subcellularLocation>
</comment>
<keyword evidence="3 6" id="KW-0812">Transmembrane</keyword>
<keyword evidence="5 6" id="KW-0472">Membrane</keyword>
<evidence type="ECO:0000256" key="6">
    <source>
        <dbReference type="HAMAP-Rule" id="MF_01515"/>
    </source>
</evidence>
<accession>A0A2K9EAJ6</accession>
<keyword evidence="4 6" id="KW-1133">Transmembrane helix</keyword>
<evidence type="ECO:0000259" key="8">
    <source>
        <dbReference type="Pfam" id="PF18955"/>
    </source>
</evidence>
<feature type="domain" description="DUF2179" evidence="7">
    <location>
        <begin position="124"/>
        <end position="174"/>
    </location>
</feature>
<comment type="similarity">
    <text evidence="6">Belongs to the UPF0316 family.</text>
</comment>
<evidence type="ECO:0000259" key="7">
    <source>
        <dbReference type="Pfam" id="PF10035"/>
    </source>
</evidence>
<sequence length="205" mass="22986">MVILKEFFSQSTYAMVILPLFIFVARVLDVSMATIRIIFVSRGKKFLAPILGFFEALIWIIVIGQVMQNLGSIFSYIAYAGGFATGTLVGMIIEEKLAIGVVVVRIIVMKDQCQIQRRLSEAGFGVTTVDAQGKTGAVKIIYSIMKRKELDDAIDIIESCDSKVFYSIEDAKKVNLGVFRTKEAIPYNLKNKFGIDRFHRRIGKK</sequence>
<dbReference type="KEGG" id="hsc:HVS_15055"/>
<dbReference type="Pfam" id="PF18955">
    <property type="entry name" value="DUF5698"/>
    <property type="match status" value="1"/>
</dbReference>
<protein>
    <recommendedName>
        <fullName evidence="6">UPF0316 protein HVS_06080</fullName>
    </recommendedName>
</protein>
<proteinExistence type="inferred from homology"/>
<dbReference type="InterPro" id="IPR022930">
    <property type="entry name" value="UPF0316"/>
</dbReference>
<dbReference type="EMBL" id="CP025197">
    <property type="protein sequence ID" value="AUG58860.1"/>
    <property type="molecule type" value="Genomic_DNA"/>
</dbReference>
<name>A0A2K9EAJ6_9FIRM</name>
<evidence type="ECO:0000256" key="1">
    <source>
        <dbReference type="ARBA" id="ARBA00004651"/>
    </source>
</evidence>
<dbReference type="EMBL" id="CP025197">
    <property type="protein sequence ID" value="AUG57144.1"/>
    <property type="molecule type" value="Genomic_DNA"/>
</dbReference>
<dbReference type="GO" id="GO:0005886">
    <property type="term" value="C:plasma membrane"/>
    <property type="evidence" value="ECO:0007669"/>
    <property type="project" value="UniProtKB-SubCell"/>
</dbReference>
<evidence type="ECO:0000256" key="5">
    <source>
        <dbReference type="ARBA" id="ARBA00023136"/>
    </source>
</evidence>
<dbReference type="PANTHER" id="PTHR40060:SF1">
    <property type="entry name" value="UPF0316 PROTEIN YEBE"/>
    <property type="match status" value="1"/>
</dbReference>
<evidence type="ECO:0000313" key="10">
    <source>
        <dbReference type="EMBL" id="AUG58860.1"/>
    </source>
</evidence>
<dbReference type="InterPro" id="IPR044035">
    <property type="entry name" value="DUF5698"/>
</dbReference>
<keyword evidence="2 6" id="KW-1003">Cell membrane</keyword>
<feature type="transmembrane region" description="Helical" evidence="6">
    <location>
        <begin position="12"/>
        <end position="39"/>
    </location>
</feature>
<reference evidence="9 11" key="1">
    <citation type="submission" date="2017-12" db="EMBL/GenBank/DDBJ databases">
        <title>Complete genome sequence of Herbivorax saccincola GGR1, a novel Cellulosome-producing hydrolytic bacterium in a thermophilic biogas plant, established by Illumina and Nanopore MinION sequencing.</title>
        <authorList>
            <person name="Pechtl A."/>
            <person name="Ruckert C."/>
            <person name="Koeck D.E."/>
            <person name="Maus I."/>
            <person name="Winkler A."/>
            <person name="Kalinowski J."/>
            <person name="Puhler A."/>
            <person name="Schwarz W.W."/>
            <person name="Zverlov V.V."/>
            <person name="Schluter A."/>
            <person name="Liebl W."/>
        </authorList>
    </citation>
    <scope>NUCLEOTIDE SEQUENCE [LARGE SCALE GENOMIC DNA]</scope>
    <source>
        <strain evidence="9">GGR1</strain>
        <strain evidence="11">SR1</strain>
    </source>
</reference>
<feature type="domain" description="DUF5698" evidence="8">
    <location>
        <begin position="34"/>
        <end position="91"/>
    </location>
</feature>
<gene>
    <name evidence="9" type="ORF">HVS_06080</name>
    <name evidence="10" type="ORF">HVS_15055</name>
</gene>